<feature type="compositionally biased region" description="Basic and acidic residues" evidence="5">
    <location>
        <begin position="381"/>
        <end position="390"/>
    </location>
</feature>
<dbReference type="GO" id="GO:0016020">
    <property type="term" value="C:membrane"/>
    <property type="evidence" value="ECO:0007669"/>
    <property type="project" value="UniProtKB-SubCell"/>
</dbReference>
<dbReference type="PANTHER" id="PTHR19282">
    <property type="entry name" value="TETRASPANIN"/>
    <property type="match status" value="1"/>
</dbReference>
<dbReference type="PANTHER" id="PTHR19282:SF518">
    <property type="entry name" value="TOBAMOVIRUS MULTIPLICATION PROTEIN 2A"/>
    <property type="match status" value="1"/>
</dbReference>
<evidence type="ECO:0000256" key="5">
    <source>
        <dbReference type="SAM" id="MobiDB-lite"/>
    </source>
</evidence>
<feature type="region of interest" description="Disordered" evidence="5">
    <location>
        <begin position="321"/>
        <end position="346"/>
    </location>
</feature>
<reference evidence="7" key="1">
    <citation type="journal article" date="2020" name="bioRxiv">
        <title>Hybrid origin of Populus tomentosa Carr. identified through genome sequencing and phylogenomic analysis.</title>
        <authorList>
            <person name="An X."/>
            <person name="Gao K."/>
            <person name="Chen Z."/>
            <person name="Li J."/>
            <person name="Yang X."/>
            <person name="Yang X."/>
            <person name="Zhou J."/>
            <person name="Guo T."/>
            <person name="Zhao T."/>
            <person name="Huang S."/>
            <person name="Miao D."/>
            <person name="Khan W.U."/>
            <person name="Rao P."/>
            <person name="Ye M."/>
            <person name="Lei B."/>
            <person name="Liao W."/>
            <person name="Wang J."/>
            <person name="Ji L."/>
            <person name="Li Y."/>
            <person name="Guo B."/>
            <person name="Mustafa N.S."/>
            <person name="Li S."/>
            <person name="Yun Q."/>
            <person name="Keller S.R."/>
            <person name="Mao J."/>
            <person name="Zhang R."/>
            <person name="Strauss S.H."/>
        </authorList>
    </citation>
    <scope>NUCLEOTIDE SEQUENCE</scope>
    <source>
        <strain evidence="7">GM15</strain>
        <tissue evidence="7">Leaf</tissue>
    </source>
</reference>
<evidence type="ECO:0000313" key="8">
    <source>
        <dbReference type="Proteomes" id="UP000886885"/>
    </source>
</evidence>
<dbReference type="Proteomes" id="UP000886885">
    <property type="component" value="Chromosome 1D"/>
</dbReference>
<comment type="caution">
    <text evidence="7">The sequence shown here is derived from an EMBL/GenBank/DDBJ whole genome shotgun (WGS) entry which is preliminary data.</text>
</comment>
<evidence type="ECO:0000256" key="1">
    <source>
        <dbReference type="ARBA" id="ARBA00004141"/>
    </source>
</evidence>
<feature type="region of interest" description="Disordered" evidence="5">
    <location>
        <begin position="24"/>
        <end position="54"/>
    </location>
</feature>
<keyword evidence="4 6" id="KW-0472">Membrane</keyword>
<dbReference type="InterPro" id="IPR018499">
    <property type="entry name" value="Tetraspanin/Peripherin"/>
</dbReference>
<keyword evidence="3 6" id="KW-1133">Transmembrane helix</keyword>
<accession>A0A8X8AFP9</accession>
<proteinExistence type="predicted"/>
<feature type="transmembrane region" description="Helical" evidence="6">
    <location>
        <begin position="221"/>
        <end position="244"/>
    </location>
</feature>
<feature type="transmembrane region" description="Helical" evidence="6">
    <location>
        <begin position="100"/>
        <end position="125"/>
    </location>
</feature>
<dbReference type="AlphaFoldDB" id="A0A8X8AFP9"/>
<evidence type="ECO:0000256" key="2">
    <source>
        <dbReference type="ARBA" id="ARBA00022692"/>
    </source>
</evidence>
<sequence length="390" mass="43194">MKINLIFHGNSDEGKGIDVIPESCKGKERGDKLPAHPRGANEVKVSSPHPSPSSDPLHLHISVFLPKLKLPKNNPPVNILKLGSSRDLIRKMACKGCLECLLKLLNFLLTLVGLAMIGYGIYLFVEYKRADDNVGLVSTPSDGQGLTLLGRPMLIAVSLSESFFDKLPKACGAHYSDGDCIIVLLETGKWFIYLFIAVGVILFIISCFGCIGAATRNGCCLTCYSVLIILLILVELGCAAFIFFDKSWKEVLPTDKSGDFDMIYKFLKENWNIVKWVALGIVILEAFIFLLTLVVRAANRPVEYDSDDEFIASRQQTRQPLLNRPPAPATGVPVTGTLDQRPGRNDAWSTRMREKYGLDTSEFSYNPSEPHRLQPASAQPTEERSRCTIM</sequence>
<evidence type="ECO:0008006" key="9">
    <source>
        <dbReference type="Google" id="ProtNLM"/>
    </source>
</evidence>
<organism evidence="7 8">
    <name type="scientific">Populus tomentosa</name>
    <name type="common">Chinese white poplar</name>
    <dbReference type="NCBI Taxonomy" id="118781"/>
    <lineage>
        <taxon>Eukaryota</taxon>
        <taxon>Viridiplantae</taxon>
        <taxon>Streptophyta</taxon>
        <taxon>Embryophyta</taxon>
        <taxon>Tracheophyta</taxon>
        <taxon>Spermatophyta</taxon>
        <taxon>Magnoliopsida</taxon>
        <taxon>eudicotyledons</taxon>
        <taxon>Gunneridae</taxon>
        <taxon>Pentapetalae</taxon>
        <taxon>rosids</taxon>
        <taxon>fabids</taxon>
        <taxon>Malpighiales</taxon>
        <taxon>Salicaceae</taxon>
        <taxon>Saliceae</taxon>
        <taxon>Populus</taxon>
    </lineage>
</organism>
<feature type="transmembrane region" description="Helical" evidence="6">
    <location>
        <begin position="190"/>
        <end position="214"/>
    </location>
</feature>
<keyword evidence="2 6" id="KW-0812">Transmembrane</keyword>
<name>A0A8X8AFP9_POPTO</name>
<evidence type="ECO:0000256" key="6">
    <source>
        <dbReference type="SAM" id="Phobius"/>
    </source>
</evidence>
<evidence type="ECO:0000256" key="4">
    <source>
        <dbReference type="ARBA" id="ARBA00023136"/>
    </source>
</evidence>
<feature type="region of interest" description="Disordered" evidence="5">
    <location>
        <begin position="360"/>
        <end position="390"/>
    </location>
</feature>
<evidence type="ECO:0000313" key="7">
    <source>
        <dbReference type="EMBL" id="KAG6788668.1"/>
    </source>
</evidence>
<dbReference type="OrthoDB" id="432835at2759"/>
<feature type="compositionally biased region" description="Basic and acidic residues" evidence="5">
    <location>
        <begin position="24"/>
        <end position="34"/>
    </location>
</feature>
<evidence type="ECO:0000256" key="3">
    <source>
        <dbReference type="ARBA" id="ARBA00022989"/>
    </source>
</evidence>
<feature type="transmembrane region" description="Helical" evidence="6">
    <location>
        <begin position="273"/>
        <end position="295"/>
    </location>
</feature>
<comment type="subcellular location">
    <subcellularLocation>
        <location evidence="1">Membrane</location>
        <topology evidence="1">Multi-pass membrane protein</topology>
    </subcellularLocation>
</comment>
<protein>
    <recommendedName>
        <fullName evidence="9">Tobamovirus multiplication protein 2A</fullName>
    </recommendedName>
</protein>
<dbReference type="Pfam" id="PF00335">
    <property type="entry name" value="Tetraspanin"/>
    <property type="match status" value="1"/>
</dbReference>
<keyword evidence="8" id="KW-1185">Reference proteome</keyword>
<gene>
    <name evidence="7" type="ORF">POTOM_004745</name>
</gene>
<dbReference type="EMBL" id="JAAWWB010000002">
    <property type="protein sequence ID" value="KAG6788668.1"/>
    <property type="molecule type" value="Genomic_DNA"/>
</dbReference>